<gene>
    <name evidence="3" type="ORF">DFJ75_3821</name>
</gene>
<dbReference type="InterPro" id="IPR023393">
    <property type="entry name" value="START-like_dom_sf"/>
</dbReference>
<dbReference type="OrthoDB" id="3365660at2"/>
<sequence length="149" mass="16271">MTDTATREFTIVREFAATPEVVFNAWVDNDQAAQWMGPEGFTMPRDRMHGDARPGGSYGGVMISPDGEEFATGGVYQEVSAPDRLVFTWGDPTNTDSVSVCTVTFEETTPGTTTMTFHLLAPGPLSPEDGARGGWNSCFDNLRRLVEVR</sequence>
<comment type="caution">
    <text evidence="3">The sequence shown here is derived from an EMBL/GenBank/DDBJ whole genome shotgun (WGS) entry which is preliminary data.</text>
</comment>
<dbReference type="AlphaFoldDB" id="A0A495K8K4"/>
<dbReference type="CDD" id="cd07814">
    <property type="entry name" value="SRPBCC_CalC_Aha1-like"/>
    <property type="match status" value="1"/>
</dbReference>
<dbReference type="Proteomes" id="UP000274762">
    <property type="component" value="Unassembled WGS sequence"/>
</dbReference>
<dbReference type="InterPro" id="IPR013538">
    <property type="entry name" value="ASHA1/2-like_C"/>
</dbReference>
<feature type="domain" description="Activator of Hsp90 ATPase homologue 1/2-like C-terminal" evidence="2">
    <location>
        <begin position="17"/>
        <end position="147"/>
    </location>
</feature>
<protein>
    <submittedName>
        <fullName evidence="3">Uncharacterized protein YndB with AHSA1/START domain</fullName>
    </submittedName>
</protein>
<dbReference type="Gene3D" id="3.30.530.20">
    <property type="match status" value="1"/>
</dbReference>
<proteinExistence type="inferred from homology"/>
<dbReference type="EMBL" id="RBKV01000001">
    <property type="protein sequence ID" value="RKR96958.1"/>
    <property type="molecule type" value="Genomic_DNA"/>
</dbReference>
<evidence type="ECO:0000256" key="1">
    <source>
        <dbReference type="ARBA" id="ARBA00006817"/>
    </source>
</evidence>
<comment type="similarity">
    <text evidence="1">Belongs to the AHA1 family.</text>
</comment>
<evidence type="ECO:0000313" key="3">
    <source>
        <dbReference type="EMBL" id="RKR96958.1"/>
    </source>
</evidence>
<reference evidence="3 4" key="1">
    <citation type="submission" date="2018-10" db="EMBL/GenBank/DDBJ databases">
        <title>Sequencing the genomes of 1000 actinobacteria strains.</title>
        <authorList>
            <person name="Klenk H.-P."/>
        </authorList>
    </citation>
    <scope>NUCLEOTIDE SEQUENCE [LARGE SCALE GENOMIC DNA]</scope>
    <source>
        <strain evidence="3 4">DSM 44343</strain>
    </source>
</reference>
<evidence type="ECO:0000259" key="2">
    <source>
        <dbReference type="Pfam" id="PF08327"/>
    </source>
</evidence>
<dbReference type="RefSeq" id="WP_062795293.1">
    <property type="nucleotide sequence ID" value="NZ_CBCRXS010000003.1"/>
</dbReference>
<evidence type="ECO:0000313" key="4">
    <source>
        <dbReference type="Proteomes" id="UP000274762"/>
    </source>
</evidence>
<dbReference type="SUPFAM" id="SSF55961">
    <property type="entry name" value="Bet v1-like"/>
    <property type="match status" value="1"/>
</dbReference>
<accession>A0A495K8K4</accession>
<name>A0A495K8K4_WILMA</name>
<organism evidence="3 4">
    <name type="scientific">Williamsia marianensis</name>
    <dbReference type="NCBI Taxonomy" id="85044"/>
    <lineage>
        <taxon>Bacteria</taxon>
        <taxon>Bacillati</taxon>
        <taxon>Actinomycetota</taxon>
        <taxon>Actinomycetes</taxon>
        <taxon>Mycobacteriales</taxon>
        <taxon>Nocardiaceae</taxon>
        <taxon>Williamsia</taxon>
    </lineage>
</organism>
<dbReference type="Pfam" id="PF08327">
    <property type="entry name" value="AHSA1"/>
    <property type="match status" value="1"/>
</dbReference>